<accession>K0SJD5</accession>
<comment type="caution">
    <text evidence="1">The sequence shown here is derived from an EMBL/GenBank/DDBJ whole genome shotgun (WGS) entry which is preliminary data.</text>
</comment>
<proteinExistence type="predicted"/>
<feature type="non-terminal residue" evidence="1">
    <location>
        <position position="136"/>
    </location>
</feature>
<evidence type="ECO:0000313" key="1">
    <source>
        <dbReference type="EMBL" id="EJK66368.1"/>
    </source>
</evidence>
<gene>
    <name evidence="1" type="ORF">THAOC_12718</name>
</gene>
<evidence type="ECO:0000313" key="2">
    <source>
        <dbReference type="Proteomes" id="UP000266841"/>
    </source>
</evidence>
<sequence length="136" mass="15047">MMQVSKTTMDLVVELTSSARSRPCNHPKPHTTKATARLTSLPTCETTKSNGTTRDEPPALTKNMHLKLSGTAQMVRLAHLRWHWESSTPAMFSPSLSAPLAKSTKTLASSLDDRVTMVNLRSTENLLAEPKLGWYK</sequence>
<protein>
    <submittedName>
        <fullName evidence="1">Uncharacterized protein</fullName>
    </submittedName>
</protein>
<keyword evidence="2" id="KW-1185">Reference proteome</keyword>
<organism evidence="1 2">
    <name type="scientific">Thalassiosira oceanica</name>
    <name type="common">Marine diatom</name>
    <dbReference type="NCBI Taxonomy" id="159749"/>
    <lineage>
        <taxon>Eukaryota</taxon>
        <taxon>Sar</taxon>
        <taxon>Stramenopiles</taxon>
        <taxon>Ochrophyta</taxon>
        <taxon>Bacillariophyta</taxon>
        <taxon>Coscinodiscophyceae</taxon>
        <taxon>Thalassiosirophycidae</taxon>
        <taxon>Thalassiosirales</taxon>
        <taxon>Thalassiosiraceae</taxon>
        <taxon>Thalassiosira</taxon>
    </lineage>
</organism>
<dbReference type="Proteomes" id="UP000266841">
    <property type="component" value="Unassembled WGS sequence"/>
</dbReference>
<dbReference type="EMBL" id="AGNL01015030">
    <property type="protein sequence ID" value="EJK66368.1"/>
    <property type="molecule type" value="Genomic_DNA"/>
</dbReference>
<name>K0SJD5_THAOC</name>
<reference evidence="1 2" key="1">
    <citation type="journal article" date="2012" name="Genome Biol.">
        <title>Genome and low-iron response of an oceanic diatom adapted to chronic iron limitation.</title>
        <authorList>
            <person name="Lommer M."/>
            <person name="Specht M."/>
            <person name="Roy A.S."/>
            <person name="Kraemer L."/>
            <person name="Andreson R."/>
            <person name="Gutowska M.A."/>
            <person name="Wolf J."/>
            <person name="Bergner S.V."/>
            <person name="Schilhabel M.B."/>
            <person name="Klostermeier U.C."/>
            <person name="Beiko R.G."/>
            <person name="Rosenstiel P."/>
            <person name="Hippler M."/>
            <person name="Laroche J."/>
        </authorList>
    </citation>
    <scope>NUCLEOTIDE SEQUENCE [LARGE SCALE GENOMIC DNA]</scope>
    <source>
        <strain evidence="1 2">CCMP1005</strain>
    </source>
</reference>
<dbReference type="AlphaFoldDB" id="K0SJD5"/>